<dbReference type="Proteomes" id="UP000254720">
    <property type="component" value="Unassembled WGS sequence"/>
</dbReference>
<evidence type="ECO:0000313" key="18">
    <source>
        <dbReference type="Proteomes" id="UP000254720"/>
    </source>
</evidence>
<protein>
    <recommendedName>
        <fullName evidence="11 13">UvrABC system protein C</fullName>
        <shortName evidence="13">Protein UvrC</shortName>
    </recommendedName>
    <alternativeName>
        <fullName evidence="12 13">Excinuclease ABC subunit C</fullName>
    </alternativeName>
</protein>
<dbReference type="NCBIfam" id="TIGR00194">
    <property type="entry name" value="uvrC"/>
    <property type="match status" value="1"/>
</dbReference>
<feature type="domain" description="UVR" evidence="14">
    <location>
        <begin position="200"/>
        <end position="235"/>
    </location>
</feature>
<evidence type="ECO:0000256" key="4">
    <source>
        <dbReference type="ARBA" id="ARBA00022769"/>
    </source>
</evidence>
<dbReference type="InterPro" id="IPR047296">
    <property type="entry name" value="GIY-YIG_UvrC_Cho"/>
</dbReference>
<dbReference type="InterPro" id="IPR001162">
    <property type="entry name" value="UvrC_RNase_H_dom"/>
</dbReference>
<keyword evidence="6 13" id="KW-0234">DNA repair</keyword>
<dbReference type="HAMAP" id="MF_00203">
    <property type="entry name" value="UvrC"/>
    <property type="match status" value="1"/>
</dbReference>
<comment type="caution">
    <text evidence="17">The sequence shown here is derived from an EMBL/GenBank/DDBJ whole genome shotgun (WGS) entry which is preliminary data.</text>
</comment>
<comment type="subcellular location">
    <subcellularLocation>
        <location evidence="1 13">Cytoplasm</location>
    </subcellularLocation>
</comment>
<dbReference type="Pfam" id="PF14520">
    <property type="entry name" value="HHH_5"/>
    <property type="match status" value="1"/>
</dbReference>
<evidence type="ECO:0000256" key="10">
    <source>
        <dbReference type="ARBA" id="ARBA00062841"/>
    </source>
</evidence>
<dbReference type="Pfam" id="PF08459">
    <property type="entry name" value="UvrC_RNaseH_dom"/>
    <property type="match status" value="1"/>
</dbReference>
<comment type="similarity">
    <text evidence="9 13">Belongs to the UvrC family.</text>
</comment>
<evidence type="ECO:0000259" key="14">
    <source>
        <dbReference type="PROSITE" id="PS50151"/>
    </source>
</evidence>
<dbReference type="GO" id="GO:0005737">
    <property type="term" value="C:cytoplasm"/>
    <property type="evidence" value="ECO:0007669"/>
    <property type="project" value="UniProtKB-SubCell"/>
</dbReference>
<gene>
    <name evidence="13" type="primary">uvrC</name>
    <name evidence="17" type="ORF">C8D86_10669</name>
</gene>
<dbReference type="InterPro" id="IPR003583">
    <property type="entry name" value="Hlx-hairpin-Hlx_DNA-bd_motif"/>
</dbReference>
<dbReference type="SUPFAM" id="SSF47781">
    <property type="entry name" value="RuvA domain 2-like"/>
    <property type="match status" value="1"/>
</dbReference>
<dbReference type="Gene3D" id="3.40.1440.10">
    <property type="entry name" value="GIY-YIG endonuclease"/>
    <property type="match status" value="1"/>
</dbReference>
<dbReference type="GO" id="GO:0009381">
    <property type="term" value="F:excinuclease ABC activity"/>
    <property type="evidence" value="ECO:0007669"/>
    <property type="project" value="UniProtKB-UniRule"/>
</dbReference>
<dbReference type="GO" id="GO:0009432">
    <property type="term" value="P:SOS response"/>
    <property type="evidence" value="ECO:0007669"/>
    <property type="project" value="UniProtKB-UniRule"/>
</dbReference>
<proteinExistence type="inferred from homology"/>
<dbReference type="PROSITE" id="PS50151">
    <property type="entry name" value="UVR"/>
    <property type="match status" value="1"/>
</dbReference>
<dbReference type="FunFam" id="3.30.420.340:FF:000001">
    <property type="entry name" value="UvrABC system protein C"/>
    <property type="match status" value="1"/>
</dbReference>
<evidence type="ECO:0000256" key="1">
    <source>
        <dbReference type="ARBA" id="ARBA00004496"/>
    </source>
</evidence>
<evidence type="ECO:0000259" key="15">
    <source>
        <dbReference type="PROSITE" id="PS50164"/>
    </source>
</evidence>
<dbReference type="InterPro" id="IPR000305">
    <property type="entry name" value="GIY-YIG_endonuc"/>
</dbReference>
<keyword evidence="4 13" id="KW-0228">DNA excision</keyword>
<evidence type="ECO:0000256" key="5">
    <source>
        <dbReference type="ARBA" id="ARBA00022881"/>
    </source>
</evidence>
<dbReference type="InterPro" id="IPR035901">
    <property type="entry name" value="GIY-YIG_endonuc_sf"/>
</dbReference>
<dbReference type="AlphaFoldDB" id="A0A370GU36"/>
<dbReference type="OrthoDB" id="9804933at2"/>
<dbReference type="CDD" id="cd10434">
    <property type="entry name" value="GIY-YIG_UvrC_Cho"/>
    <property type="match status" value="1"/>
</dbReference>
<dbReference type="InterPro" id="IPR036876">
    <property type="entry name" value="UVR_dom_sf"/>
</dbReference>
<dbReference type="SMART" id="SM00465">
    <property type="entry name" value="GIYc"/>
    <property type="match status" value="1"/>
</dbReference>
<keyword evidence="5 13" id="KW-0267">Excision nuclease</keyword>
<evidence type="ECO:0000256" key="6">
    <source>
        <dbReference type="ARBA" id="ARBA00023204"/>
    </source>
</evidence>
<accession>A0A370GU36</accession>
<reference evidence="17 18" key="1">
    <citation type="submission" date="2018-07" db="EMBL/GenBank/DDBJ databases">
        <title>Genomic Encyclopedia of Type Strains, Phase IV (KMG-IV): sequencing the most valuable type-strain genomes for metagenomic binning, comparative biology and taxonomic classification.</title>
        <authorList>
            <person name="Goeker M."/>
        </authorList>
    </citation>
    <scope>NUCLEOTIDE SEQUENCE [LARGE SCALE GENOMIC DNA]</scope>
    <source>
        <strain evidence="17 18">DSM 16500</strain>
    </source>
</reference>
<dbReference type="SMART" id="SM00278">
    <property type="entry name" value="HhH1"/>
    <property type="match status" value="2"/>
</dbReference>
<dbReference type="NCBIfam" id="NF001824">
    <property type="entry name" value="PRK00558.1-5"/>
    <property type="match status" value="1"/>
</dbReference>
<sequence>MRDIKTFLANLTHHPGVYQMLGENGEILYVGKAKDLKKRVGSYFSSRAKDPKTLLLVKQIKDIDITVTSSETEAVLLECNLIKQHRPRYNVLLRDDKSYPYILITQQDFPRIDLYRGPRKKKGFYFGPYPSAHAVRETISLLQKLFQLRTQKDSFCEGRDRPCLLYQIGRCAGPCVGLISKEEYAENVRMAILFLEGKSHIVVEELQHRMEKAAQGLNFEAAAHYRDQITRLRQIQERQYVHVDEGNADIIGLAMQAGIICIQLLSLRGGQILGSRAYFPTVPVYSTSQEIITAFLTQHYLGHPSHIENIPKQIILETAFSEQHWIEKVLADQAGHKVEILFPTRGEKKKWLAMATNSAKQSLAAHLFAKTNMRERAAALQTLLELNALPHRIECFDISHSMGEATVASCVVFDQHGPLKSDYRRFNIQDITPGDDIAAMRQVLLRRFKRLQKDAAKLPDVVLIDGGTAQLNAAAEVLTGLHITNTLLVGVSKGPDRKPGYETLHFINKAPIHLPADSLALHFIQQIRDEAHRFAITGHRQRRDKARRQSSLESIPGIGAKRRRELLRYFGGIQGLAHASLDELIKVPGISKPLAERIFATLHDATI</sequence>
<dbReference type="FunFam" id="3.40.1440.10:FF:000001">
    <property type="entry name" value="UvrABC system protein C"/>
    <property type="match status" value="1"/>
</dbReference>
<keyword evidence="7 13" id="KW-0742">SOS response</keyword>
<dbReference type="GO" id="GO:0006289">
    <property type="term" value="P:nucleotide-excision repair"/>
    <property type="evidence" value="ECO:0007669"/>
    <property type="project" value="UniProtKB-UniRule"/>
</dbReference>
<comment type="function">
    <text evidence="8 13">The UvrABC repair system catalyzes the recognition and processing of DNA lesions. UvrC both incises the 5' and 3' sides of the lesion. The N-terminal half is responsible for the 3' incision and the C-terminal half is responsible for the 5' incision.</text>
</comment>
<dbReference type="SUPFAM" id="SSF46600">
    <property type="entry name" value="C-terminal UvrC-binding domain of UvrB"/>
    <property type="match status" value="1"/>
</dbReference>
<dbReference type="Pfam" id="PF22920">
    <property type="entry name" value="UvrC_RNaseH"/>
    <property type="match status" value="1"/>
</dbReference>
<dbReference type="Gene3D" id="4.10.860.10">
    <property type="entry name" value="UVR domain"/>
    <property type="match status" value="1"/>
</dbReference>
<keyword evidence="3 13" id="KW-0227">DNA damage</keyword>
<evidence type="ECO:0000256" key="12">
    <source>
        <dbReference type="ARBA" id="ARBA00077138"/>
    </source>
</evidence>
<dbReference type="Pfam" id="PF02151">
    <property type="entry name" value="UVR"/>
    <property type="match status" value="1"/>
</dbReference>
<evidence type="ECO:0000256" key="7">
    <source>
        <dbReference type="ARBA" id="ARBA00023236"/>
    </source>
</evidence>
<evidence type="ECO:0000259" key="16">
    <source>
        <dbReference type="PROSITE" id="PS50165"/>
    </source>
</evidence>
<dbReference type="RefSeq" id="WP_114833962.1">
    <property type="nucleotide sequence ID" value="NZ_LR699114.1"/>
</dbReference>
<keyword evidence="18" id="KW-1185">Reference proteome</keyword>
<evidence type="ECO:0000256" key="9">
    <source>
        <dbReference type="ARBA" id="ARBA00061531"/>
    </source>
</evidence>
<comment type="subunit">
    <text evidence="10 13">Interacts with UvrB in an incision complex.</text>
</comment>
<evidence type="ECO:0000256" key="2">
    <source>
        <dbReference type="ARBA" id="ARBA00022490"/>
    </source>
</evidence>
<evidence type="ECO:0000256" key="3">
    <source>
        <dbReference type="ARBA" id="ARBA00022763"/>
    </source>
</evidence>
<evidence type="ECO:0000313" key="17">
    <source>
        <dbReference type="EMBL" id="RDI46064.1"/>
    </source>
</evidence>
<name>A0A370GU36_9COXI</name>
<dbReference type="Pfam" id="PF01541">
    <property type="entry name" value="GIY-YIG"/>
    <property type="match status" value="1"/>
</dbReference>
<feature type="domain" description="GIY-YIG" evidence="15">
    <location>
        <begin position="13"/>
        <end position="91"/>
    </location>
</feature>
<dbReference type="Gene3D" id="3.30.420.340">
    <property type="entry name" value="UvrC, RNAse H endonuclease domain"/>
    <property type="match status" value="1"/>
</dbReference>
<dbReference type="InterPro" id="IPR004791">
    <property type="entry name" value="UvrC"/>
</dbReference>
<dbReference type="PANTHER" id="PTHR30562:SF1">
    <property type="entry name" value="UVRABC SYSTEM PROTEIN C"/>
    <property type="match status" value="1"/>
</dbReference>
<dbReference type="PANTHER" id="PTHR30562">
    <property type="entry name" value="UVRC/OXIDOREDUCTASE"/>
    <property type="match status" value="1"/>
</dbReference>
<dbReference type="InterPro" id="IPR050066">
    <property type="entry name" value="UvrABC_protein_C"/>
</dbReference>
<dbReference type="PROSITE" id="PS50165">
    <property type="entry name" value="UVRC"/>
    <property type="match status" value="1"/>
</dbReference>
<dbReference type="GO" id="GO:0009380">
    <property type="term" value="C:excinuclease repair complex"/>
    <property type="evidence" value="ECO:0007669"/>
    <property type="project" value="InterPro"/>
</dbReference>
<dbReference type="Gene3D" id="1.10.150.20">
    <property type="entry name" value="5' to 3' exonuclease, C-terminal subdomain"/>
    <property type="match status" value="1"/>
</dbReference>
<dbReference type="InterPro" id="IPR038476">
    <property type="entry name" value="UvrC_RNase_H_dom_sf"/>
</dbReference>
<dbReference type="FunFam" id="1.10.150.20:FF:000005">
    <property type="entry name" value="UvrABC system protein C"/>
    <property type="match status" value="1"/>
</dbReference>
<feature type="domain" description="UvrC family homology region profile" evidence="16">
    <location>
        <begin position="250"/>
        <end position="478"/>
    </location>
</feature>
<dbReference type="InterPro" id="IPR010994">
    <property type="entry name" value="RuvA_2-like"/>
</dbReference>
<evidence type="ECO:0000256" key="8">
    <source>
        <dbReference type="ARBA" id="ARBA00059452"/>
    </source>
</evidence>
<keyword evidence="2 13" id="KW-0963">Cytoplasm</keyword>
<dbReference type="EMBL" id="QQAX01000006">
    <property type="protein sequence ID" value="RDI46064.1"/>
    <property type="molecule type" value="Genomic_DNA"/>
</dbReference>
<evidence type="ECO:0000256" key="11">
    <source>
        <dbReference type="ARBA" id="ARBA00067419"/>
    </source>
</evidence>
<evidence type="ECO:0000256" key="13">
    <source>
        <dbReference type="HAMAP-Rule" id="MF_00203"/>
    </source>
</evidence>
<dbReference type="InterPro" id="IPR001943">
    <property type="entry name" value="UVR_dom"/>
</dbReference>
<dbReference type="PROSITE" id="PS50164">
    <property type="entry name" value="GIY_YIG"/>
    <property type="match status" value="1"/>
</dbReference>
<dbReference type="GO" id="GO:0003677">
    <property type="term" value="F:DNA binding"/>
    <property type="evidence" value="ECO:0007669"/>
    <property type="project" value="UniProtKB-UniRule"/>
</dbReference>
<organism evidence="17 18">
    <name type="scientific">Aquicella lusitana</name>
    <dbReference type="NCBI Taxonomy" id="254246"/>
    <lineage>
        <taxon>Bacteria</taxon>
        <taxon>Pseudomonadati</taxon>
        <taxon>Pseudomonadota</taxon>
        <taxon>Gammaproteobacteria</taxon>
        <taxon>Legionellales</taxon>
        <taxon>Coxiellaceae</taxon>
        <taxon>Aquicella</taxon>
    </lineage>
</organism>
<dbReference type="SUPFAM" id="SSF82771">
    <property type="entry name" value="GIY-YIG endonuclease"/>
    <property type="match status" value="1"/>
</dbReference>